<organism evidence="1 2">
    <name type="scientific">Citrifermentans bremense</name>
    <dbReference type="NCBI Taxonomy" id="60035"/>
    <lineage>
        <taxon>Bacteria</taxon>
        <taxon>Pseudomonadati</taxon>
        <taxon>Thermodesulfobacteriota</taxon>
        <taxon>Desulfuromonadia</taxon>
        <taxon>Geobacterales</taxon>
        <taxon>Geobacteraceae</taxon>
        <taxon>Citrifermentans</taxon>
    </lineage>
</organism>
<reference evidence="1 2" key="1">
    <citation type="submission" date="2020-06" db="EMBL/GenBank/DDBJ databases">
        <title>Interaction of electrochemicaly active bacteria, Geobacter bremensis R4 on different carbon anode.</title>
        <authorList>
            <person name="Meng L."/>
            <person name="Yoshida N."/>
        </authorList>
    </citation>
    <scope>NUCLEOTIDE SEQUENCE [LARGE SCALE GENOMIC DNA]</scope>
    <source>
        <strain evidence="1 2">R4</strain>
    </source>
</reference>
<proteinExistence type="predicted"/>
<protein>
    <submittedName>
        <fullName evidence="1">Uncharacterized protein</fullName>
    </submittedName>
</protein>
<name>A0A6S6M447_9BACT</name>
<keyword evidence="2" id="KW-1185">Reference proteome</keyword>
<sequence length="106" mass="11568">MAAWVATGMKIGVWIWPWAVVTTPRRAPDVGSFLSSLKIIDLPFYFTEFVVAVTILISRAGAKKQQQGGVSGISKHGYCAYAVAKVADILIVCCIQKTVAFWYNGI</sequence>
<dbReference type="EMBL" id="AP023213">
    <property type="protein sequence ID" value="BCG46125.1"/>
    <property type="molecule type" value="Genomic_DNA"/>
</dbReference>
<dbReference type="AlphaFoldDB" id="A0A6S6M447"/>
<evidence type="ECO:0000313" key="2">
    <source>
        <dbReference type="Proteomes" id="UP000515472"/>
    </source>
</evidence>
<dbReference type="Proteomes" id="UP000515472">
    <property type="component" value="Chromosome"/>
</dbReference>
<accession>A0A6S6M447</accession>
<dbReference type="KEGG" id="gbn:GEOBRER4_08750"/>
<gene>
    <name evidence="1" type="ORF">GEOBRER4_08750</name>
</gene>
<evidence type="ECO:0000313" key="1">
    <source>
        <dbReference type="EMBL" id="BCG46125.1"/>
    </source>
</evidence>